<feature type="region of interest" description="Disordered" evidence="8">
    <location>
        <begin position="1"/>
        <end position="60"/>
    </location>
</feature>
<dbReference type="InterPro" id="IPR017441">
    <property type="entry name" value="Protein_kinase_ATP_BS"/>
</dbReference>
<dbReference type="EC" id="2.7.11.1" evidence="1"/>
<protein>
    <recommendedName>
        <fullName evidence="1">non-specific serine/threonine protein kinase</fullName>
        <ecNumber evidence="1">2.7.11.1</ecNumber>
    </recommendedName>
</protein>
<proteinExistence type="predicted"/>
<accession>A0ABP9TBD2</accession>
<evidence type="ECO:0000259" key="9">
    <source>
        <dbReference type="PROSITE" id="PS50011"/>
    </source>
</evidence>
<feature type="domain" description="Protein kinase" evidence="9">
    <location>
        <begin position="69"/>
        <end position="323"/>
    </location>
</feature>
<keyword evidence="6 7" id="KW-0067">ATP-binding</keyword>
<dbReference type="EMBL" id="BAABJR010000013">
    <property type="protein sequence ID" value="GAA5212737.1"/>
    <property type="molecule type" value="Genomic_DNA"/>
</dbReference>
<keyword evidence="5 10" id="KW-0418">Kinase</keyword>
<keyword evidence="3" id="KW-0808">Transferase</keyword>
<dbReference type="PROSITE" id="PS50011">
    <property type="entry name" value="PROTEIN_KINASE_DOM"/>
    <property type="match status" value="1"/>
</dbReference>
<dbReference type="RefSeq" id="WP_345634061.1">
    <property type="nucleotide sequence ID" value="NZ_BAABJR010000013.1"/>
</dbReference>
<dbReference type="SMART" id="SM00220">
    <property type="entry name" value="S_TKc"/>
    <property type="match status" value="1"/>
</dbReference>
<dbReference type="PROSITE" id="PS00107">
    <property type="entry name" value="PROTEIN_KINASE_ATP"/>
    <property type="match status" value="1"/>
</dbReference>
<gene>
    <name evidence="10" type="ORF">GCM10023323_50030</name>
</gene>
<dbReference type="Proteomes" id="UP001499878">
    <property type="component" value="Unassembled WGS sequence"/>
</dbReference>
<reference evidence="11" key="1">
    <citation type="journal article" date="2019" name="Int. J. Syst. Evol. Microbiol.">
        <title>The Global Catalogue of Microorganisms (GCM) 10K type strain sequencing project: providing services to taxonomists for standard genome sequencing and annotation.</title>
        <authorList>
            <consortium name="The Broad Institute Genomics Platform"/>
            <consortium name="The Broad Institute Genome Sequencing Center for Infectious Disease"/>
            <person name="Wu L."/>
            <person name="Ma J."/>
        </authorList>
    </citation>
    <scope>NUCLEOTIDE SEQUENCE [LARGE SCALE GENOMIC DNA]</scope>
    <source>
        <strain evidence="11">JCM 18306</strain>
    </source>
</reference>
<dbReference type="Gene3D" id="3.30.200.20">
    <property type="entry name" value="Phosphorylase Kinase, domain 1"/>
    <property type="match status" value="1"/>
</dbReference>
<dbReference type="Gene3D" id="1.10.510.10">
    <property type="entry name" value="Transferase(Phosphotransferase) domain 1"/>
    <property type="match status" value="1"/>
</dbReference>
<organism evidence="10 11">
    <name type="scientific">Streptomyces thinghirensis</name>
    <dbReference type="NCBI Taxonomy" id="551547"/>
    <lineage>
        <taxon>Bacteria</taxon>
        <taxon>Bacillati</taxon>
        <taxon>Actinomycetota</taxon>
        <taxon>Actinomycetes</taxon>
        <taxon>Kitasatosporales</taxon>
        <taxon>Streptomycetaceae</taxon>
        <taxon>Streptomyces</taxon>
    </lineage>
</organism>
<name>A0ABP9TBD2_9ACTN</name>
<feature type="compositionally biased region" description="Pro residues" evidence="8">
    <location>
        <begin position="21"/>
        <end position="32"/>
    </location>
</feature>
<dbReference type="PROSITE" id="PS00108">
    <property type="entry name" value="PROTEIN_KINASE_ST"/>
    <property type="match status" value="1"/>
</dbReference>
<keyword evidence="11" id="KW-1185">Reference proteome</keyword>
<evidence type="ECO:0000256" key="3">
    <source>
        <dbReference type="ARBA" id="ARBA00022679"/>
    </source>
</evidence>
<dbReference type="InterPro" id="IPR000719">
    <property type="entry name" value="Prot_kinase_dom"/>
</dbReference>
<evidence type="ECO:0000313" key="11">
    <source>
        <dbReference type="Proteomes" id="UP001499878"/>
    </source>
</evidence>
<evidence type="ECO:0000256" key="6">
    <source>
        <dbReference type="ARBA" id="ARBA00022840"/>
    </source>
</evidence>
<evidence type="ECO:0000256" key="2">
    <source>
        <dbReference type="ARBA" id="ARBA00022527"/>
    </source>
</evidence>
<dbReference type="PANTHER" id="PTHR43289:SF6">
    <property type="entry name" value="SERINE_THREONINE-PROTEIN KINASE NEKL-3"/>
    <property type="match status" value="1"/>
</dbReference>
<dbReference type="InterPro" id="IPR011009">
    <property type="entry name" value="Kinase-like_dom_sf"/>
</dbReference>
<dbReference type="GO" id="GO:0016301">
    <property type="term" value="F:kinase activity"/>
    <property type="evidence" value="ECO:0007669"/>
    <property type="project" value="UniProtKB-KW"/>
</dbReference>
<evidence type="ECO:0000256" key="4">
    <source>
        <dbReference type="ARBA" id="ARBA00022741"/>
    </source>
</evidence>
<keyword evidence="4 7" id="KW-0547">Nucleotide-binding</keyword>
<dbReference type="PANTHER" id="PTHR43289">
    <property type="entry name" value="MITOGEN-ACTIVATED PROTEIN KINASE KINASE KINASE 20-RELATED"/>
    <property type="match status" value="1"/>
</dbReference>
<evidence type="ECO:0000256" key="1">
    <source>
        <dbReference type="ARBA" id="ARBA00012513"/>
    </source>
</evidence>
<evidence type="ECO:0000256" key="5">
    <source>
        <dbReference type="ARBA" id="ARBA00022777"/>
    </source>
</evidence>
<feature type="binding site" evidence="7">
    <location>
        <position position="98"/>
    </location>
    <ligand>
        <name>ATP</name>
        <dbReference type="ChEBI" id="CHEBI:30616"/>
    </ligand>
</feature>
<evidence type="ECO:0000256" key="8">
    <source>
        <dbReference type="SAM" id="MobiDB-lite"/>
    </source>
</evidence>
<evidence type="ECO:0000313" key="10">
    <source>
        <dbReference type="EMBL" id="GAA5212737.1"/>
    </source>
</evidence>
<dbReference type="Pfam" id="PF00069">
    <property type="entry name" value="Pkinase"/>
    <property type="match status" value="1"/>
</dbReference>
<dbReference type="SUPFAM" id="SSF56112">
    <property type="entry name" value="Protein kinase-like (PK-like)"/>
    <property type="match status" value="1"/>
</dbReference>
<sequence>MSSNGGPRNGSDEPTSFGLRPPNPPVAVPHPGNPYAAPTQVVPPRSPAPQHADPPAQDAGAGRLIAGRYRLISRLGHGGMGTVWRAKDETVDREVAVKEPRVPDHLPERERDNAFERMRREARAAARLDHPAVVDVHDVAVVDDQPWIVMELVRGRSLGDALQEGTLGAREAARIGLEVLGALEAAHAAGVLHRDVKPDNVLLGRHDRVVLTDFGIAQIEGETNLTDTGGFVGSPEYIAPERVLGQRPGPASDLWSLGVVLYAATEGVSPFRRSNTPATLQSVLNAAPAPPASAQGPLAEVITGLLDKDPARRPDATRVRALLSAAANPPEPSPTQVVHVAEAGGPSRPVSKWSVRLGRNAWITLGAAVVAAAVASYLVIAEPFAGPLPEGWKKHDLGAKPGMSVGVPAEFVKLKHPDKWDGTTESFADPSGAITVHVDRDIKADDENGDLPDTAGANAWADWEMLKDGEYSWNFADKPAPRGEPSETEYKGKKAAENTIAYTTADTQNPREREYHILYYRADNGDIYKVSVDYPRKGYFADEGREIARTVVANWEVDQL</sequence>
<evidence type="ECO:0000256" key="7">
    <source>
        <dbReference type="PROSITE-ProRule" id="PRU10141"/>
    </source>
</evidence>
<keyword evidence="2" id="KW-0723">Serine/threonine-protein kinase</keyword>
<dbReference type="InterPro" id="IPR008271">
    <property type="entry name" value="Ser/Thr_kinase_AS"/>
</dbReference>
<feature type="compositionally biased region" description="Low complexity" evidence="8">
    <location>
        <begin position="48"/>
        <end position="60"/>
    </location>
</feature>
<comment type="caution">
    <text evidence="10">The sequence shown here is derived from an EMBL/GenBank/DDBJ whole genome shotgun (WGS) entry which is preliminary data.</text>
</comment>
<dbReference type="CDD" id="cd14014">
    <property type="entry name" value="STKc_PknB_like"/>
    <property type="match status" value="1"/>
</dbReference>